<dbReference type="InterPro" id="IPR027417">
    <property type="entry name" value="P-loop_NTPase"/>
</dbReference>
<dbReference type="CDD" id="cd18791">
    <property type="entry name" value="SF2_C_RHA"/>
    <property type="match status" value="1"/>
</dbReference>
<dbReference type="InterPro" id="IPR014720">
    <property type="entry name" value="dsRBD_dom"/>
</dbReference>
<dbReference type="SMART" id="SM00847">
    <property type="entry name" value="HA2"/>
    <property type="match status" value="1"/>
</dbReference>
<dbReference type="GO" id="GO:0003724">
    <property type="term" value="F:RNA helicase activity"/>
    <property type="evidence" value="ECO:0007669"/>
    <property type="project" value="UniProtKB-EC"/>
</dbReference>
<feature type="domain" description="DRBM" evidence="12">
    <location>
        <begin position="152"/>
        <end position="224"/>
    </location>
</feature>
<feature type="compositionally biased region" description="Low complexity" evidence="11">
    <location>
        <begin position="94"/>
        <end position="104"/>
    </location>
</feature>
<feature type="region of interest" description="Disordered" evidence="11">
    <location>
        <begin position="1263"/>
        <end position="1282"/>
    </location>
</feature>
<evidence type="ECO:0000256" key="2">
    <source>
        <dbReference type="ARBA" id="ARBA00008792"/>
    </source>
</evidence>
<dbReference type="GO" id="GO:0016887">
    <property type="term" value="F:ATP hydrolysis activity"/>
    <property type="evidence" value="ECO:0007669"/>
    <property type="project" value="TreeGrafter"/>
</dbReference>
<dbReference type="GO" id="GO:0040029">
    <property type="term" value="P:epigenetic regulation of gene expression"/>
    <property type="evidence" value="ECO:0007669"/>
    <property type="project" value="UniProtKB-ARBA"/>
</dbReference>
<evidence type="ECO:0000259" key="14">
    <source>
        <dbReference type="PROSITE" id="PS51194"/>
    </source>
</evidence>
<keyword evidence="4" id="KW-0677">Repeat</keyword>
<dbReference type="Pfam" id="PF04408">
    <property type="entry name" value="WHD_HA2"/>
    <property type="match status" value="1"/>
</dbReference>
<dbReference type="SUPFAM" id="SSF54768">
    <property type="entry name" value="dsRNA-binding domain-like"/>
    <property type="match status" value="2"/>
</dbReference>
<organism evidence="15">
    <name type="scientific">Amblyomma aureolatum</name>
    <dbReference type="NCBI Taxonomy" id="187763"/>
    <lineage>
        <taxon>Eukaryota</taxon>
        <taxon>Metazoa</taxon>
        <taxon>Ecdysozoa</taxon>
        <taxon>Arthropoda</taxon>
        <taxon>Chelicerata</taxon>
        <taxon>Arachnida</taxon>
        <taxon>Acari</taxon>
        <taxon>Parasitiformes</taxon>
        <taxon>Ixodida</taxon>
        <taxon>Ixodoidea</taxon>
        <taxon>Ixodidae</taxon>
        <taxon>Amblyomminae</taxon>
        <taxon>Amblyomma</taxon>
    </lineage>
</organism>
<dbReference type="GO" id="GO:0045944">
    <property type="term" value="P:positive regulation of transcription by RNA polymerase II"/>
    <property type="evidence" value="ECO:0007669"/>
    <property type="project" value="TreeGrafter"/>
</dbReference>
<evidence type="ECO:0000259" key="12">
    <source>
        <dbReference type="PROSITE" id="PS50137"/>
    </source>
</evidence>
<dbReference type="InterPro" id="IPR044446">
    <property type="entry name" value="DHX9_DSRM_2"/>
</dbReference>
<dbReference type="Gene3D" id="3.30.160.20">
    <property type="match status" value="2"/>
</dbReference>
<sequence length="1282" mass="142052">MGDLTKTFLYAWCGKQKVTPEYEFKNTGPRHRQRFLCEVRVPGYDYVGAGNSTNKKDAQTNAARDFLQYLVRNNHIPQSDVPIEIPTGGPPAPAANDAADGQPPTDEVKQVLPYQQGPPTSYLDRLAEKRRLEEAEDLDMNSGIHGNWTIDTAKSRLHQFMQMNKINADYTYSEVGPSHNKTFFSEMGFFVRKLNMKIHAREQGSNKQMASKSCALSLVRQLYHLGAIEPYTGVTKKKTESKLEPYEVSLRPEVQEELNETISALGIEVVTVPENAQELTEPFSLKVPRHLEAEQVVSQPIPGGVVPWSPPQQNWNPWTSCNIDEGPMATMTLKQISDDLLNSYNHQVDHDSKLKKMLDERYQLPVYNSYDNIMDAIHQSSVVIIRGATGCGKTTQVPQYILDSYINQGIGADCCVVVTQPRRISAVSVAERIAEERSEELGQSAGYSVRFESVLPRPYGSIMFCTVGVLLRKLEAGLRGVSHVVIDEIHERDVNTDFIMVVIRDMVRAFPQLRVILMSATIDVTLFQAYFDNCPVIEVEGRAHPVQELFLEDCIELVNFVPPPNTKKRKRDEEDIETDEPDENLNKVIGPNYKPSTKMSMAQLDEKTLSFELIEALLLHIRGLNEKGAVLIFLPGWNLIFALMKHLQQHPTFGTAQYQILPLHSQIPREDQHKVFRPVPESVTKVILSTNIAETSITINDVVYVIDSCKAKMKLFTSHNNMTNYATVFASKTNLEQRRGRAGRVRPGCCYHLCSRARYEKLDNYTTPEIFRTPLHELALAIKLLRLGDITKFLSKALEPPPIDAVIESEVLLREMGALTVTGELTPLGKILARLPIEPRLGKMLILGLIFGAGDALCTISANSSTFPEPFDTPFPKRLAYVQRRFFGGRWSDHITLLNVFGQWEQAHMQGEFAENNFCEQFSISMPTLRITYDAKNQIRELLMSAGFPEMAMAPEMYNFNGVDPKLDVMVALLVLGHYPNICYHKEKRKVLTTDSRAALIHKTSVNCTNLPATNKFPSPFFVFGEKIRTRAVSCKQMTMISPLHLLLFGCKRVELVNGVVQVDGWINLKIDPQVAANVLSLQQATDNLITEVTADPEMLSQPSEDFARVVSIVKKLCRFDSIQVGSEGADLTESFGGNAQPYRKMPRLSTVGGGGPGPGADYSGDSRGGFRGGPRGGFRGGNGAESRGNFNSGFRGNYNRGRGIGYGSGGGSSYGNSGGYGSSGGYGYGNRGSGGGGYGGYSGGNSGGYGYGNGGYQGGEGYNRGGWGGGRGRSRTYSDVW</sequence>
<keyword evidence="10" id="KW-0694">RNA-binding</keyword>
<feature type="domain" description="Helicase C-terminal" evidence="14">
    <location>
        <begin position="613"/>
        <end position="786"/>
    </location>
</feature>
<feature type="compositionally biased region" description="Low complexity" evidence="11">
    <location>
        <begin position="1185"/>
        <end position="1194"/>
    </location>
</feature>
<proteinExistence type="evidence at transcript level"/>
<evidence type="ECO:0000256" key="10">
    <source>
        <dbReference type="PROSITE-ProRule" id="PRU00266"/>
    </source>
</evidence>
<keyword evidence="7 15" id="KW-0347">Helicase</keyword>
<dbReference type="FunFam" id="3.40.50.300:FF:000677">
    <property type="entry name" value="ATP-dependent RNA helicase A"/>
    <property type="match status" value="1"/>
</dbReference>
<dbReference type="Gene3D" id="1.20.120.1080">
    <property type="match status" value="1"/>
</dbReference>
<dbReference type="EC" id="3.6.4.13" evidence="3"/>
<dbReference type="EMBL" id="GFAC01003520">
    <property type="protein sequence ID" value="JAT95668.1"/>
    <property type="molecule type" value="mRNA"/>
</dbReference>
<feature type="region of interest" description="Disordered" evidence="11">
    <location>
        <begin position="1136"/>
        <end position="1194"/>
    </location>
</feature>
<comment type="subcellular location">
    <subcellularLocation>
        <location evidence="1">Nucleus</location>
    </subcellularLocation>
</comment>
<reference evidence="15" key="1">
    <citation type="journal article" date="2017" name="Front. Cell. Infect. Microbiol.">
        <title>The Distinct Transcriptional Response of the Midgut of Amblyomma sculptum and Amblyomma aureolatum Ticks to Rickettsia rickettsii Correlates to Their Differences in Susceptibility to Infection.</title>
        <authorList>
            <person name="Martins L.A."/>
            <person name="Galletti M.F.B.M."/>
            <person name="Ribeiro J.M."/>
            <person name="Fujita A."/>
            <person name="Costa F.B."/>
            <person name="Labruna M.B."/>
            <person name="Daffre S."/>
            <person name="Fogaca A.C."/>
        </authorList>
    </citation>
    <scope>NUCLEOTIDE SEQUENCE</scope>
</reference>
<evidence type="ECO:0000313" key="15">
    <source>
        <dbReference type="EMBL" id="JAT95668.1"/>
    </source>
</evidence>
<dbReference type="GO" id="GO:0043138">
    <property type="term" value="F:3'-5' DNA helicase activity"/>
    <property type="evidence" value="ECO:0007669"/>
    <property type="project" value="TreeGrafter"/>
</dbReference>
<dbReference type="InterPro" id="IPR007502">
    <property type="entry name" value="Helicase-assoc_dom"/>
</dbReference>
<dbReference type="Pfam" id="PF07717">
    <property type="entry name" value="OB_NTP_bind"/>
    <property type="match status" value="1"/>
</dbReference>
<dbReference type="FunFam" id="3.40.50.300:FF:000284">
    <property type="entry name" value="probable ATP-dependent RNA helicase YTHDC2"/>
    <property type="match status" value="1"/>
</dbReference>
<dbReference type="InterPro" id="IPR044445">
    <property type="entry name" value="DHX9_DSRM_1"/>
</dbReference>
<feature type="region of interest" description="Disordered" evidence="11">
    <location>
        <begin position="79"/>
        <end position="120"/>
    </location>
</feature>
<dbReference type="InterPro" id="IPR011709">
    <property type="entry name" value="DEAD-box_helicase_OB_fold"/>
</dbReference>
<feature type="compositionally biased region" description="Gly residues" evidence="11">
    <location>
        <begin position="1167"/>
        <end position="1184"/>
    </location>
</feature>
<evidence type="ECO:0000256" key="6">
    <source>
        <dbReference type="ARBA" id="ARBA00022801"/>
    </source>
</evidence>
<evidence type="ECO:0000256" key="9">
    <source>
        <dbReference type="ARBA" id="ARBA00023242"/>
    </source>
</evidence>
<dbReference type="PROSITE" id="PS50137">
    <property type="entry name" value="DS_RBD"/>
    <property type="match status" value="2"/>
</dbReference>
<dbReference type="PROSITE" id="PS51194">
    <property type="entry name" value="HELICASE_CTER"/>
    <property type="match status" value="1"/>
</dbReference>
<dbReference type="SMART" id="SM00487">
    <property type="entry name" value="DEXDc"/>
    <property type="match status" value="1"/>
</dbReference>
<dbReference type="PROSITE" id="PS00690">
    <property type="entry name" value="DEAH_ATP_HELICASE"/>
    <property type="match status" value="1"/>
</dbReference>
<dbReference type="Pfam" id="PF00270">
    <property type="entry name" value="DEAD"/>
    <property type="match status" value="1"/>
</dbReference>
<keyword evidence="5" id="KW-0547">Nucleotide-binding</keyword>
<dbReference type="SUPFAM" id="SSF52540">
    <property type="entry name" value="P-loop containing nucleoside triphosphate hydrolases"/>
    <property type="match status" value="1"/>
</dbReference>
<evidence type="ECO:0000256" key="4">
    <source>
        <dbReference type="ARBA" id="ARBA00022737"/>
    </source>
</evidence>
<dbReference type="InterPro" id="IPR048333">
    <property type="entry name" value="HA2_WH"/>
</dbReference>
<evidence type="ECO:0000256" key="3">
    <source>
        <dbReference type="ARBA" id="ARBA00012552"/>
    </source>
</evidence>
<dbReference type="GO" id="GO:0005730">
    <property type="term" value="C:nucleolus"/>
    <property type="evidence" value="ECO:0007669"/>
    <property type="project" value="TreeGrafter"/>
</dbReference>
<evidence type="ECO:0000259" key="13">
    <source>
        <dbReference type="PROSITE" id="PS51192"/>
    </source>
</evidence>
<dbReference type="CDD" id="cd19855">
    <property type="entry name" value="DSRM_DHX9_rpt2"/>
    <property type="match status" value="1"/>
</dbReference>
<feature type="region of interest" description="Disordered" evidence="11">
    <location>
        <begin position="566"/>
        <end position="585"/>
    </location>
</feature>
<dbReference type="GO" id="GO:0050684">
    <property type="term" value="P:regulation of mRNA processing"/>
    <property type="evidence" value="ECO:0007669"/>
    <property type="project" value="TreeGrafter"/>
</dbReference>
<dbReference type="InterPro" id="IPR002464">
    <property type="entry name" value="DNA/RNA_helicase_DEAH_CS"/>
</dbReference>
<evidence type="ECO:0000256" key="1">
    <source>
        <dbReference type="ARBA" id="ARBA00004123"/>
    </source>
</evidence>
<dbReference type="PROSITE" id="PS51192">
    <property type="entry name" value="HELICASE_ATP_BIND_1"/>
    <property type="match status" value="1"/>
</dbReference>
<dbReference type="InterPro" id="IPR001650">
    <property type="entry name" value="Helicase_C-like"/>
</dbReference>
<evidence type="ECO:0000256" key="5">
    <source>
        <dbReference type="ARBA" id="ARBA00022741"/>
    </source>
</evidence>
<name>A0A1E1X8X0_9ACAR</name>
<feature type="compositionally biased region" description="Gly residues" evidence="11">
    <location>
        <begin position="1263"/>
        <end position="1272"/>
    </location>
</feature>
<dbReference type="GO" id="GO:0003725">
    <property type="term" value="F:double-stranded RNA binding"/>
    <property type="evidence" value="ECO:0007669"/>
    <property type="project" value="InterPro"/>
</dbReference>
<dbReference type="InterPro" id="IPR011545">
    <property type="entry name" value="DEAD/DEAH_box_helicase_dom"/>
</dbReference>
<evidence type="ECO:0000256" key="7">
    <source>
        <dbReference type="ARBA" id="ARBA00022806"/>
    </source>
</evidence>
<dbReference type="InterPro" id="IPR014001">
    <property type="entry name" value="Helicase_ATP-bd"/>
</dbReference>
<keyword evidence="9" id="KW-0539">Nucleus</keyword>
<dbReference type="PANTHER" id="PTHR18934">
    <property type="entry name" value="ATP-DEPENDENT RNA HELICASE"/>
    <property type="match status" value="1"/>
</dbReference>
<evidence type="ECO:0000256" key="8">
    <source>
        <dbReference type="ARBA" id="ARBA00022840"/>
    </source>
</evidence>
<dbReference type="CDD" id="cd19854">
    <property type="entry name" value="DSRM_DHX9_rpt1"/>
    <property type="match status" value="1"/>
</dbReference>
<dbReference type="FunFam" id="3.30.160.20:FF:000026">
    <property type="entry name" value="ATP-dependent RNA helicase A"/>
    <property type="match status" value="1"/>
</dbReference>
<accession>A0A1E1X8X0</accession>
<dbReference type="GO" id="GO:0005524">
    <property type="term" value="F:ATP binding"/>
    <property type="evidence" value="ECO:0007669"/>
    <property type="project" value="UniProtKB-KW"/>
</dbReference>
<protein>
    <recommendedName>
        <fullName evidence="3">RNA helicase</fullName>
        <ecNumber evidence="3">3.6.4.13</ecNumber>
    </recommendedName>
</protein>
<feature type="domain" description="Helicase ATP-binding" evidence="13">
    <location>
        <begin position="374"/>
        <end position="540"/>
    </location>
</feature>
<dbReference type="Pfam" id="PF00035">
    <property type="entry name" value="dsrm"/>
    <property type="match status" value="2"/>
</dbReference>
<dbReference type="FunFam" id="3.30.160.20:FF:000028">
    <property type="entry name" value="ATP-dependent RNA helicase A"/>
    <property type="match status" value="1"/>
</dbReference>
<dbReference type="SMART" id="SM00358">
    <property type="entry name" value="DSRM"/>
    <property type="match status" value="2"/>
</dbReference>
<dbReference type="SMART" id="SM00490">
    <property type="entry name" value="HELICc"/>
    <property type="match status" value="1"/>
</dbReference>
<feature type="domain" description="DRBM" evidence="12">
    <location>
        <begin position="4"/>
        <end position="72"/>
    </location>
</feature>
<evidence type="ECO:0000256" key="11">
    <source>
        <dbReference type="SAM" id="MobiDB-lite"/>
    </source>
</evidence>
<dbReference type="Gene3D" id="3.40.50.300">
    <property type="entry name" value="P-loop containing nucleotide triphosphate hydrolases"/>
    <property type="match status" value="2"/>
</dbReference>
<comment type="similarity">
    <text evidence="2">Belongs to the DEAD box helicase family. DEAH subfamily.</text>
</comment>
<dbReference type="PANTHER" id="PTHR18934:SF119">
    <property type="entry name" value="ATP-DEPENDENT RNA HELICASE A"/>
    <property type="match status" value="1"/>
</dbReference>
<dbReference type="Pfam" id="PF00271">
    <property type="entry name" value="Helicase_C"/>
    <property type="match status" value="1"/>
</dbReference>
<dbReference type="GO" id="GO:1990904">
    <property type="term" value="C:ribonucleoprotein complex"/>
    <property type="evidence" value="ECO:0007669"/>
    <property type="project" value="TreeGrafter"/>
</dbReference>
<keyword evidence="6" id="KW-0378">Hydrolase</keyword>
<keyword evidence="8" id="KW-0067">ATP-binding</keyword>
<feature type="compositionally biased region" description="Acidic residues" evidence="11">
    <location>
        <begin position="574"/>
        <end position="583"/>
    </location>
</feature>